<dbReference type="EMBL" id="FSRA01000002">
    <property type="protein sequence ID" value="SIO38719.1"/>
    <property type="molecule type" value="Genomic_DNA"/>
</dbReference>
<gene>
    <name evidence="2" type="ORF">SAMN04488055_3589</name>
</gene>
<dbReference type="RefSeq" id="WP_074240810.1">
    <property type="nucleotide sequence ID" value="NZ_FSRA01000002.1"/>
</dbReference>
<evidence type="ECO:0000313" key="3">
    <source>
        <dbReference type="Proteomes" id="UP000185003"/>
    </source>
</evidence>
<dbReference type="Gene3D" id="3.10.450.50">
    <property type="match status" value="1"/>
</dbReference>
<dbReference type="OrthoDB" id="7859473at2"/>
<proteinExistence type="predicted"/>
<dbReference type="Pfam" id="PF12680">
    <property type="entry name" value="SnoaL_2"/>
    <property type="match status" value="1"/>
</dbReference>
<dbReference type="AlphaFoldDB" id="A0A1N6J3D7"/>
<name>A0A1N6J3D7_9BACT</name>
<keyword evidence="3" id="KW-1185">Reference proteome</keyword>
<dbReference type="InterPro" id="IPR032710">
    <property type="entry name" value="NTF2-like_dom_sf"/>
</dbReference>
<reference evidence="2 3" key="1">
    <citation type="submission" date="2016-11" db="EMBL/GenBank/DDBJ databases">
        <authorList>
            <person name="Jaros S."/>
            <person name="Januszkiewicz K."/>
            <person name="Wedrychowicz H."/>
        </authorList>
    </citation>
    <scope>NUCLEOTIDE SEQUENCE [LARGE SCALE GENOMIC DNA]</scope>
    <source>
        <strain evidence="2 3">DSM 24787</strain>
    </source>
</reference>
<protein>
    <recommendedName>
        <fullName evidence="1">SnoaL-like domain-containing protein</fullName>
    </recommendedName>
</protein>
<dbReference type="InterPro" id="IPR037401">
    <property type="entry name" value="SnoaL-like"/>
</dbReference>
<accession>A0A1N6J3D7</accession>
<feature type="domain" description="SnoaL-like" evidence="1">
    <location>
        <begin position="5"/>
        <end position="110"/>
    </location>
</feature>
<organism evidence="2 3">
    <name type="scientific">Chitinophaga niabensis</name>
    <dbReference type="NCBI Taxonomy" id="536979"/>
    <lineage>
        <taxon>Bacteria</taxon>
        <taxon>Pseudomonadati</taxon>
        <taxon>Bacteroidota</taxon>
        <taxon>Chitinophagia</taxon>
        <taxon>Chitinophagales</taxon>
        <taxon>Chitinophagaceae</taxon>
        <taxon>Chitinophaga</taxon>
    </lineage>
</organism>
<dbReference type="SUPFAM" id="SSF54427">
    <property type="entry name" value="NTF2-like"/>
    <property type="match status" value="1"/>
</dbReference>
<evidence type="ECO:0000313" key="2">
    <source>
        <dbReference type="EMBL" id="SIO38719.1"/>
    </source>
</evidence>
<dbReference type="STRING" id="536979.SAMN04488055_3589"/>
<evidence type="ECO:0000259" key="1">
    <source>
        <dbReference type="Pfam" id="PF12680"/>
    </source>
</evidence>
<sequence>METIVKEFLAAVQQVNLEKIGSLLHPEVKWNVPGNNRFSGLKHSAAEVFQMVGGMFEASQDTFALAEIKAVAVLGNKVACLLRFKAEKDGLRLDTDNIDVYTVENGQIVAVEAFATDLAAEDAFWGPLPQ</sequence>
<dbReference type="Proteomes" id="UP000185003">
    <property type="component" value="Unassembled WGS sequence"/>
</dbReference>